<evidence type="ECO:0000313" key="3">
    <source>
        <dbReference type="Proteomes" id="UP001232148"/>
    </source>
</evidence>
<reference evidence="2" key="1">
    <citation type="submission" date="2021-06" db="EMBL/GenBank/DDBJ databases">
        <title>Comparative genomics, transcriptomics and evolutionary studies reveal genomic signatures of adaptation to plant cell wall in hemibiotrophic fungi.</title>
        <authorList>
            <consortium name="DOE Joint Genome Institute"/>
            <person name="Baroncelli R."/>
            <person name="Diaz J.F."/>
            <person name="Benocci T."/>
            <person name="Peng M."/>
            <person name="Battaglia E."/>
            <person name="Haridas S."/>
            <person name="Andreopoulos W."/>
            <person name="Labutti K."/>
            <person name="Pangilinan J."/>
            <person name="Floch G.L."/>
            <person name="Makela M.R."/>
            <person name="Henrissat B."/>
            <person name="Grigoriev I.V."/>
            <person name="Crouch J.A."/>
            <person name="De Vries R.P."/>
            <person name="Sukno S.A."/>
            <person name="Thon M.R."/>
        </authorList>
    </citation>
    <scope>NUCLEOTIDE SEQUENCE</scope>
    <source>
        <strain evidence="2">MAFF235873</strain>
    </source>
</reference>
<dbReference type="Proteomes" id="UP001232148">
    <property type="component" value="Unassembled WGS sequence"/>
</dbReference>
<accession>A0AAD9H8I3</accession>
<keyword evidence="3" id="KW-1185">Reference proteome</keyword>
<protein>
    <submittedName>
        <fullName evidence="2">Uncharacterized protein</fullName>
    </submittedName>
</protein>
<dbReference type="AlphaFoldDB" id="A0AAD9H8I3"/>
<feature type="region of interest" description="Disordered" evidence="1">
    <location>
        <begin position="126"/>
        <end position="154"/>
    </location>
</feature>
<comment type="caution">
    <text evidence="2">The sequence shown here is derived from an EMBL/GenBank/DDBJ whole genome shotgun (WGS) entry which is preliminary data.</text>
</comment>
<gene>
    <name evidence="2" type="ORF">LX32DRAFT_111781</name>
</gene>
<proteinExistence type="predicted"/>
<dbReference type="EMBL" id="MU842971">
    <property type="protein sequence ID" value="KAK2024220.1"/>
    <property type="molecule type" value="Genomic_DNA"/>
</dbReference>
<evidence type="ECO:0000256" key="1">
    <source>
        <dbReference type="SAM" id="MobiDB-lite"/>
    </source>
</evidence>
<feature type="compositionally biased region" description="Basic residues" evidence="1">
    <location>
        <begin position="145"/>
        <end position="154"/>
    </location>
</feature>
<name>A0AAD9H8I3_9PEZI</name>
<evidence type="ECO:0000313" key="2">
    <source>
        <dbReference type="EMBL" id="KAK2024220.1"/>
    </source>
</evidence>
<sequence>MRVGKKGGCLLVSSPIFSKHIHKSGLDDTNRTIPTNHHHHANEPFLGAAHSWGYPSSCTAISNASPDSLAGEWVRQPLSIRPHRPSREPSRITVLGEKPWSTTRRILLNAVPFAAASFMDSNLVSQPRYPTPSHPSIHPSIPPRSAKRRLGGSC</sequence>
<organism evidence="2 3">
    <name type="scientific">Colletotrichum zoysiae</name>
    <dbReference type="NCBI Taxonomy" id="1216348"/>
    <lineage>
        <taxon>Eukaryota</taxon>
        <taxon>Fungi</taxon>
        <taxon>Dikarya</taxon>
        <taxon>Ascomycota</taxon>
        <taxon>Pezizomycotina</taxon>
        <taxon>Sordariomycetes</taxon>
        <taxon>Hypocreomycetidae</taxon>
        <taxon>Glomerellales</taxon>
        <taxon>Glomerellaceae</taxon>
        <taxon>Colletotrichum</taxon>
        <taxon>Colletotrichum graminicola species complex</taxon>
    </lineage>
</organism>